<name>A0AAN9INZ9_CROPI</name>
<evidence type="ECO:0000313" key="1">
    <source>
        <dbReference type="EMBL" id="KAK7283583.1"/>
    </source>
</evidence>
<evidence type="ECO:0000313" key="2">
    <source>
        <dbReference type="Proteomes" id="UP001372338"/>
    </source>
</evidence>
<proteinExistence type="predicted"/>
<comment type="caution">
    <text evidence="1">The sequence shown here is derived from an EMBL/GenBank/DDBJ whole genome shotgun (WGS) entry which is preliminary data.</text>
</comment>
<reference evidence="1 2" key="1">
    <citation type="submission" date="2024-01" db="EMBL/GenBank/DDBJ databases">
        <title>The genomes of 5 underutilized Papilionoideae crops provide insights into root nodulation and disease resistanc.</title>
        <authorList>
            <person name="Yuan L."/>
        </authorList>
    </citation>
    <scope>NUCLEOTIDE SEQUENCE [LARGE SCALE GENOMIC DNA]</scope>
    <source>
        <strain evidence="1">ZHUSHIDOU_FW_LH</strain>
        <tissue evidence="1">Leaf</tissue>
    </source>
</reference>
<dbReference type="Proteomes" id="UP001372338">
    <property type="component" value="Unassembled WGS sequence"/>
</dbReference>
<dbReference type="EMBL" id="JAYWIO010000002">
    <property type="protein sequence ID" value="KAK7283583.1"/>
    <property type="molecule type" value="Genomic_DNA"/>
</dbReference>
<accession>A0AAN9INZ9</accession>
<keyword evidence="2" id="KW-1185">Reference proteome</keyword>
<gene>
    <name evidence="1" type="ORF">RIF29_13189</name>
</gene>
<sequence>MSLTHSQRCKNTVLSQSTKIKEENLSLSLSSPSSQHFSLCSRPVRSSVRYAHSSRRCSFRSLPTSIFIFNSSSQFLFSYLIF</sequence>
<organism evidence="1 2">
    <name type="scientific">Crotalaria pallida</name>
    <name type="common">Smooth rattlebox</name>
    <name type="synonym">Crotalaria striata</name>
    <dbReference type="NCBI Taxonomy" id="3830"/>
    <lineage>
        <taxon>Eukaryota</taxon>
        <taxon>Viridiplantae</taxon>
        <taxon>Streptophyta</taxon>
        <taxon>Embryophyta</taxon>
        <taxon>Tracheophyta</taxon>
        <taxon>Spermatophyta</taxon>
        <taxon>Magnoliopsida</taxon>
        <taxon>eudicotyledons</taxon>
        <taxon>Gunneridae</taxon>
        <taxon>Pentapetalae</taxon>
        <taxon>rosids</taxon>
        <taxon>fabids</taxon>
        <taxon>Fabales</taxon>
        <taxon>Fabaceae</taxon>
        <taxon>Papilionoideae</taxon>
        <taxon>50 kb inversion clade</taxon>
        <taxon>genistoids sensu lato</taxon>
        <taxon>core genistoids</taxon>
        <taxon>Crotalarieae</taxon>
        <taxon>Crotalaria</taxon>
    </lineage>
</organism>
<protein>
    <submittedName>
        <fullName evidence="1">Uncharacterized protein</fullName>
    </submittedName>
</protein>
<dbReference type="AlphaFoldDB" id="A0AAN9INZ9"/>